<name>A0A6J5NH56_9CAUD</name>
<accession>A0A6J5NH56</accession>
<proteinExistence type="predicted"/>
<protein>
    <submittedName>
        <fullName evidence="1">Uncharacterized protein</fullName>
    </submittedName>
</protein>
<sequence length="238" mass="27011">MSAHGAAKNVMGVCRIGVDDIHLLPAWVRHHRGPFCEWIGVVLFVRPADDEAMLRDVCEHLKVDEIGVVRGKDFSNTATMTMVDEVAARRTADVLLHCDSDEFVTGSPYDYRRDVARARAGKGVTVWMVDRLAGYKELYDVMGCGSYEELCAVAPRRGMITRDIQGAAYTKCYLHPQGKLAGLHQSRKRPEVAGACALDHFKWRVEYLPKAKRRLEELRRQGKAWWPEIARMIDYYEG</sequence>
<evidence type="ECO:0000313" key="2">
    <source>
        <dbReference type="EMBL" id="CAB5224103.1"/>
    </source>
</evidence>
<organism evidence="1">
    <name type="scientific">uncultured Caudovirales phage</name>
    <dbReference type="NCBI Taxonomy" id="2100421"/>
    <lineage>
        <taxon>Viruses</taxon>
        <taxon>Duplodnaviria</taxon>
        <taxon>Heunggongvirae</taxon>
        <taxon>Uroviricota</taxon>
        <taxon>Caudoviricetes</taxon>
        <taxon>Peduoviridae</taxon>
        <taxon>Maltschvirus</taxon>
        <taxon>Maltschvirus maltsch</taxon>
    </lineage>
</organism>
<reference evidence="1" key="1">
    <citation type="submission" date="2020-04" db="EMBL/GenBank/DDBJ databases">
        <authorList>
            <person name="Chiriac C."/>
            <person name="Salcher M."/>
            <person name="Ghai R."/>
            <person name="Kavagutti S V."/>
        </authorList>
    </citation>
    <scope>NUCLEOTIDE SEQUENCE</scope>
</reference>
<dbReference type="EMBL" id="LR798327">
    <property type="protein sequence ID" value="CAB5224103.1"/>
    <property type="molecule type" value="Genomic_DNA"/>
</dbReference>
<dbReference type="EMBL" id="LR796685">
    <property type="protein sequence ID" value="CAB4159090.1"/>
    <property type="molecule type" value="Genomic_DNA"/>
</dbReference>
<gene>
    <name evidence="1" type="ORF">UFOVP705_49</name>
    <name evidence="2" type="ORF">UFOVP736_32</name>
</gene>
<evidence type="ECO:0000313" key="1">
    <source>
        <dbReference type="EMBL" id="CAB4159090.1"/>
    </source>
</evidence>